<sequence length="2432" mass="265416">MAPDLFLEPRARLGAHAIAHALASERALAVLTGPQLHLLDAEARTHLATVTLHGPADGVAFDPTAQFIVVGDRLGHLTFVSLATQEPLLAVAVSDLAPKSIANSITEGLAAATKTATFFQGMAFLGAVAGPQDLAMVVLDRYLLRVRHLDLPALEAALDAKDGARAQALRTALHVEALDLTKAIPGLPISQVRDLVAVPTNTDQVDRSPPSELLLLANGPAAIVGFGAPADDGEDPSGQSSVTQVTHHIARRHLPVAHQPASLANLTFHAAGRLMLLRDTAGHLTLFDADSLLVLRHHPEALVVDCVPVSAATLTPGPSTRTAVSVTAAALINTGDPSSSPGGELRLVNLVDGSTSFAQRAPARAQLISSTGDGAAGIFLALTTPHAEEGIQLAALTTTAPEQQLFRLLQASRYLEALAFAERQDLDPSPVHEAELATFLAQAVAHLQIHPPPDWAPAYRNPPAVTALLRTLADRLPVAILADRLDCIGDAVEAARRARHWPMPDDASTLYLLQRTQKRLERQLTLIADANDDEDEETAYASTQTDLMTVRAGVRADMYRLGTWRLLHDGPLDLHRFHPDHWQHFRTADMGDAVKSYLAQGYVDSALTLWRRHAGALGETSRGLADDFIPVLTAVPPEFPVDRLTTWLRQDLIPDLRSSIQRQALAHWVEERARLLELRDRAPHRALDLIKVLSHDGVDLPAAVALTPSAFLDHTLARLAGPGNTDTADGLGDVSGRSVNPGGSRDTVVSTLGTSGTLSEQLADLCHLWDKHGLRIRLTDYAARSPATVALDLLERVPAPHLLPEAITEHLLPYAARHGLDREELLTEYCLNVLDQPAATLAGASWEARVLVALPYLRRPDSRLTVGLELMRRTPIPWSPEVDALIRDLLRRFRDRRRGAELREQFRLMRLRRMLLRYGVKVFNVSNLALAKGLVRYITSQVNEPRALADALRVVRAYHHLRPLDACAHRLQALVEHGVEAQLPAALQEIITGKRGADCEVSDSDDQLDSHDPNQSEADEDDGVRVRRAAFVTHQVLAWLQDQLDKLAGIGSSQGSTETGINGQPQDPDGLYRRYVAMGLAIARALPTLVPPSVKSDDAPLRLDALEAAVDQLTVLKSVHTTYGHRLRSADIRDETGRLATACCLLTTQICASPTTGNRGPIADDRLPREVPRLAQALGCNLSTLRATVAEHAAARGLWTAADTLCRDLLAAGPSDATAEALRRVARAAAARLAEHADAAALPTALRLTECLREAVATVPDAVLTDALDECTAWLTLADIGRHTEHGDYQRLTRPTPIGTLESATVIRPPTEASRSFQSSASGGQASSSFGFPTAGSMSILPASATNVAPVPTNLIDPTPSPLEAFRDEFVEQGLVLDTVESLTLAFRYIHAWGVEIDPVAVKAIMAHPGKGKGKGKGRAADSGQLPNVPESLRALRTHLAQHRHLGLCVALFQQDLGHRVYEPARAAGQFARLGTMDPPLTFTSPGDLLPDPHDLHNTVTQLFPHLARAPRLDLPLALAYLVLLPLETGHAHFRQSVQHTADDFSRAERFAAMGVAYALLWRQRAILVSCQELAANARWWHQLQLLRISFDRRLFSSNVTDLERRHVHLVGLLGPLLRRTGLDLDTALEFARAYQLEDDAALTEYVRVLLLTPDTPTTDTDDLRSRFAVAAHQVTRTDRLADQLADEVLPRLSSYAYERIYLALEYVRTARDDEYARRGLIVLDTLYSYGRRSPPSVAELTADRARVQASAAEANDPEGATPESDHRSAKRLPFHTLMAHPWEVLRPELHESTVPRLLPLAIPLGLAPDDVYTHLAQDLLARLARHYPVPAMVANDSDPADEDSGPAPTFHDIKAVVVKIRNPEVAISVAKAAADALPCGPERLQALRTAYQLSERVLHRHTAREATHESSPEAERARAAVTNLRGYYLATDTECQLLDHGLGQYAELVAEPIRLLETLYVEQGSVAWQTGGRPDVHSLAADVAARHNLDIDKVRDHLLTTWLLEPLALDTVDLLPSAHLQLSLLGRVDPAERARQRRILYILAAFSPASGVHRLLEFAYKGRSRCTALHRVRALSVLFQHASPALIAAAQDVHQVRDYLRTLLYLADFEHLRIPQSVEDFHASRKSALARTVWLGYHAEPKAAQLVGNICLDFEVYDPTLMENVLQRLLAHQMLTYLVRILPAVGAVPALASLPCLPQLWADVCQGLLSRSQTEVDSDGSLSPAMETLDAGLAFALRCPMLDRLPVAHFLRILDRGRPVSWLLQAAAVLPTDAEADRVVQTRLDQLNPAALVELLGTTAPTTNCSLASPDRVKALIYDAVDRTRAYVHIAATPYVSAFVRHLVRGDRLAALMAFTLQEARVDPARRRTALDLVQLYYAHHGPDAHLDALQKYRPDHPLTCLDNDDGDLDLTEDELLDLFVTVQEITVTAT</sequence>
<evidence type="ECO:0000259" key="5">
    <source>
        <dbReference type="Pfam" id="PF24520"/>
    </source>
</evidence>
<dbReference type="InterPro" id="IPR011044">
    <property type="entry name" value="Quino_amine_DH_bsu"/>
</dbReference>
<dbReference type="Pfam" id="PF24516">
    <property type="entry name" value="ARM_KNTC1_2nd"/>
    <property type="match status" value="1"/>
</dbReference>
<dbReference type="SUPFAM" id="SSF50969">
    <property type="entry name" value="YVTN repeat-like/Quinoprotein amine dehydrogenase"/>
    <property type="match status" value="1"/>
</dbReference>
<dbReference type="InterPro" id="IPR019527">
    <property type="entry name" value="RZZ-complex_KNTC1/ROD_C"/>
</dbReference>
<proteinExistence type="predicted"/>
<evidence type="ECO:0000313" key="7">
    <source>
        <dbReference type="Proteomes" id="UP001150569"/>
    </source>
</evidence>
<dbReference type="PANTHER" id="PTHR15688:SF1">
    <property type="entry name" value="KINETOCHORE-ASSOCIATED PROTEIN 1"/>
    <property type="match status" value="1"/>
</dbReference>
<dbReference type="Pfam" id="PF24515">
    <property type="entry name" value="ARM_KNTC1_3rd"/>
    <property type="match status" value="1"/>
</dbReference>
<evidence type="ECO:0000259" key="2">
    <source>
        <dbReference type="Pfam" id="PF10493"/>
    </source>
</evidence>
<evidence type="ECO:0000259" key="4">
    <source>
        <dbReference type="Pfam" id="PF24516"/>
    </source>
</evidence>
<evidence type="ECO:0008006" key="8">
    <source>
        <dbReference type="Google" id="ProtNLM"/>
    </source>
</evidence>
<dbReference type="GO" id="GO:0005828">
    <property type="term" value="C:kinetochore microtubule"/>
    <property type="evidence" value="ECO:0007669"/>
    <property type="project" value="TreeGrafter"/>
</dbReference>
<dbReference type="Pfam" id="PF24520">
    <property type="entry name" value="ARM_KNTC1_1st"/>
    <property type="match status" value="1"/>
</dbReference>
<feature type="domain" description="RZZ complex subunit KNTC1/ROD C-terminal" evidence="2">
    <location>
        <begin position="1769"/>
        <end position="2253"/>
    </location>
</feature>
<dbReference type="InterPro" id="IPR055403">
    <property type="entry name" value="ARM_KNTC1_1st"/>
</dbReference>
<dbReference type="EMBL" id="JANBPT010000227">
    <property type="protein sequence ID" value="KAJ1925358.1"/>
    <property type="molecule type" value="Genomic_DNA"/>
</dbReference>
<comment type="caution">
    <text evidence="6">The sequence shown here is derived from an EMBL/GenBank/DDBJ whole genome shotgun (WGS) entry which is preliminary data.</text>
</comment>
<dbReference type="GO" id="GO:0005737">
    <property type="term" value="C:cytoplasm"/>
    <property type="evidence" value="ECO:0007669"/>
    <property type="project" value="TreeGrafter"/>
</dbReference>
<protein>
    <recommendedName>
        <fullName evidence="8">RZZ complex subunit KNTC1/ROD C-terminal domain-containing protein</fullName>
    </recommendedName>
</protein>
<feature type="domain" description="KNTC1 second ARM-repeats" evidence="4">
    <location>
        <begin position="824"/>
        <end position="979"/>
    </location>
</feature>
<dbReference type="OrthoDB" id="343783at2759"/>
<reference evidence="6" key="1">
    <citation type="submission" date="2022-07" db="EMBL/GenBank/DDBJ databases">
        <title>Phylogenomic reconstructions and comparative analyses of Kickxellomycotina fungi.</title>
        <authorList>
            <person name="Reynolds N.K."/>
            <person name="Stajich J.E."/>
            <person name="Barry K."/>
            <person name="Grigoriev I.V."/>
            <person name="Crous P."/>
            <person name="Smith M.E."/>
        </authorList>
    </citation>
    <scope>NUCLEOTIDE SEQUENCE</scope>
    <source>
        <strain evidence="6">RSA 861</strain>
    </source>
</reference>
<name>A0A9W8DZ75_9FUNG</name>
<feature type="domain" description="KNTC1 third ARM-repeats" evidence="3">
    <location>
        <begin position="1498"/>
        <end position="1705"/>
    </location>
</feature>
<dbReference type="Pfam" id="PF10493">
    <property type="entry name" value="Rod_C"/>
    <property type="match status" value="1"/>
</dbReference>
<feature type="region of interest" description="Disordered" evidence="1">
    <location>
        <begin position="723"/>
        <end position="744"/>
    </location>
</feature>
<evidence type="ECO:0000256" key="1">
    <source>
        <dbReference type="SAM" id="MobiDB-lite"/>
    </source>
</evidence>
<feature type="compositionally biased region" description="Low complexity" evidence="1">
    <location>
        <begin position="1313"/>
        <end position="1325"/>
    </location>
</feature>
<keyword evidence="7" id="KW-1185">Reference proteome</keyword>
<feature type="region of interest" description="Disordered" evidence="1">
    <location>
        <begin position="998"/>
        <end position="1023"/>
    </location>
</feature>
<feature type="region of interest" description="Disordered" evidence="1">
    <location>
        <begin position="1300"/>
        <end position="1325"/>
    </location>
</feature>
<feature type="region of interest" description="Disordered" evidence="1">
    <location>
        <begin position="1748"/>
        <end position="1769"/>
    </location>
</feature>
<dbReference type="Proteomes" id="UP001150569">
    <property type="component" value="Unassembled WGS sequence"/>
</dbReference>
<dbReference type="GO" id="GO:0007094">
    <property type="term" value="P:mitotic spindle assembly checkpoint signaling"/>
    <property type="evidence" value="ECO:0007669"/>
    <property type="project" value="TreeGrafter"/>
</dbReference>
<dbReference type="GO" id="GO:0031267">
    <property type="term" value="F:small GTPase binding"/>
    <property type="evidence" value="ECO:0007669"/>
    <property type="project" value="TreeGrafter"/>
</dbReference>
<dbReference type="GO" id="GO:1990423">
    <property type="term" value="C:RZZ complex"/>
    <property type="evidence" value="ECO:0007669"/>
    <property type="project" value="TreeGrafter"/>
</dbReference>
<feature type="domain" description="KNTC1 first ARM-repeats" evidence="5">
    <location>
        <begin position="407"/>
        <end position="682"/>
    </location>
</feature>
<gene>
    <name evidence="6" type="ORF">IWQ60_004621</name>
</gene>
<organism evidence="6 7">
    <name type="scientific">Tieghemiomyces parasiticus</name>
    <dbReference type="NCBI Taxonomy" id="78921"/>
    <lineage>
        <taxon>Eukaryota</taxon>
        <taxon>Fungi</taxon>
        <taxon>Fungi incertae sedis</taxon>
        <taxon>Zoopagomycota</taxon>
        <taxon>Kickxellomycotina</taxon>
        <taxon>Dimargaritomycetes</taxon>
        <taxon>Dimargaritales</taxon>
        <taxon>Dimargaritaceae</taxon>
        <taxon>Tieghemiomyces</taxon>
    </lineage>
</organism>
<evidence type="ECO:0000259" key="3">
    <source>
        <dbReference type="Pfam" id="PF24515"/>
    </source>
</evidence>
<dbReference type="GO" id="GO:1903394">
    <property type="term" value="P:protein localization to kinetochore involved in kinetochore assembly"/>
    <property type="evidence" value="ECO:0007669"/>
    <property type="project" value="TreeGrafter"/>
</dbReference>
<dbReference type="InterPro" id="IPR052802">
    <property type="entry name" value="KNTC1"/>
</dbReference>
<dbReference type="InterPro" id="IPR055404">
    <property type="entry name" value="ARM_KNTC1_2nd"/>
</dbReference>
<dbReference type="InterPro" id="IPR055405">
    <property type="entry name" value="ARM_KNTC1_3rd"/>
</dbReference>
<dbReference type="GO" id="GO:0000070">
    <property type="term" value="P:mitotic sister chromatid segregation"/>
    <property type="evidence" value="ECO:0007669"/>
    <property type="project" value="TreeGrafter"/>
</dbReference>
<accession>A0A9W8DZ75</accession>
<dbReference type="PANTHER" id="PTHR15688">
    <property type="entry name" value="KINETOCHORE-ASSOCIATED PROTEIN 1"/>
    <property type="match status" value="1"/>
</dbReference>
<evidence type="ECO:0000313" key="6">
    <source>
        <dbReference type="EMBL" id="KAJ1925358.1"/>
    </source>
</evidence>